<evidence type="ECO:0000313" key="1">
    <source>
        <dbReference type="EMBL" id="KAI2386322.1"/>
    </source>
</evidence>
<protein>
    <submittedName>
        <fullName evidence="1">Uncharacterized protein</fullName>
    </submittedName>
</protein>
<sequence length="1229" mass="142403">MAYNYIDTPRTEMGNATYITNGLRSTTRHNLSALDSMENSFQSPSKDGELLKTEVNRRNRKNGDFSLRTPRAGAPPSSKSRRNLPTTAPPKGEFTPLMKSVTKGNLLRGSRKGGPQTPAYLRNDYRDPNTPGLPKMEQSEIYEDFSMNEDDPTPVPQIASSSPQSTPLPVLPGRNVNGGVIKDENVMTLKEQENVINKLDKENFDLKLRITFLQEKLNKAGPDLNRTALEENIELKVSGKTMERELLRCKHNLARAQRKAEACQRELESFQEKWKRRQADGTLQKELDWMKEDSENKDIEINELREELRSVQSKESDEIQDLRDKIGDLEYTIREKDTLLEKKEEEVEELKEKEQEGNGSLTELEAELERARTQVNEFKEIIKELRNESKDTETACQRAVEEKNRAIEDLRELQDEMANKSFYTKGLSRQLEDKANSLENEVTMLRRQYRDAQEELETQKRLERHLQQQIQELQQDLDLVKAKSQDEIEIIQHERDVVTRERDLLSSQLRETDDELRARGDAKSLLQTRHDALTSESQGLQKELDRARVAIADLEQQVVDEKRTSFENFEELKAQHKDNIDQLRDDIESLQRNLEDNRAHFEVDRDKWESARRSLELQKHQAEQQAGGYKRTIERLHQAETSLSGKEKKFQDIINSEKLQHSQEKELLNRQITELNSDIVSRREVTEKQRLELLTLKEELRVAKREGEAMKETVQNLNDDVIVLQASLEEERQLGKSQQRTGPSELEKQLQNITIDRQTLRDKLVNTEFELGELRAIITDIKAEREELKSQLGRTHNQLDETYRLDQEKLDLRKSKLRHESEVKRLKEEKDVLLEAKETLRIELDVELERAADEENRLLAQIDQLQDKLFISSEKRDRELASSRLKSERLEKRVKDLESILDQQVPTEIDTGPEAVDSSILRHHLQESRKKEKAALRRESDLKSSVRQMKDRIANLETENHELQTDKFGPISSEAGISPSSRYQEEVRKLRGQLLDAHKNMKGLRAKNHDLQRHAVMAEERKDLHELLKSATLEAESLSVKLSERDVRVNELRAHLRRVREERTLSKKQADTADNQLQALQEKYGVALDDLACQVGKGGRHEKELRGLGKEIMWLRAKLSREERFRRDLAWGKGIMEVGERIRIACNEMDLQLIADMGVEAGMAETKLCGRRKLRSAAFVVMAAARMQKMAAEWRKTRKMGEGLRKAKNDVLKRRGVDRMASTSEPGRV</sequence>
<accession>A0ACB8UWK0</accession>
<dbReference type="EMBL" id="JALBCA010000049">
    <property type="protein sequence ID" value="KAI2386322.1"/>
    <property type="molecule type" value="Genomic_DNA"/>
</dbReference>
<name>A0ACB8UWK0_9EURO</name>
<organism evidence="1">
    <name type="scientific">Ophidiomyces ophidiicola</name>
    <dbReference type="NCBI Taxonomy" id="1387563"/>
    <lineage>
        <taxon>Eukaryota</taxon>
        <taxon>Fungi</taxon>
        <taxon>Dikarya</taxon>
        <taxon>Ascomycota</taxon>
        <taxon>Pezizomycotina</taxon>
        <taxon>Eurotiomycetes</taxon>
        <taxon>Eurotiomycetidae</taxon>
        <taxon>Onygenales</taxon>
        <taxon>Onygenaceae</taxon>
        <taxon>Ophidiomyces</taxon>
    </lineage>
</organism>
<gene>
    <name evidence="1" type="ORF">LOY88_003644</name>
</gene>
<comment type="caution">
    <text evidence="1">The sequence shown here is derived from an EMBL/GenBank/DDBJ whole genome shotgun (WGS) entry which is preliminary data.</text>
</comment>
<proteinExistence type="predicted"/>
<reference evidence="1" key="1">
    <citation type="journal article" date="2022" name="bioRxiv">
        <title>Population genetic analysis of Ophidiomyces ophidiicola, the causative agent of snake fungal disease, indicates recent introductions to the USA.</title>
        <authorList>
            <person name="Ladner J.T."/>
            <person name="Palmer J.M."/>
            <person name="Ettinger C.L."/>
            <person name="Stajich J.E."/>
            <person name="Farrell T.M."/>
            <person name="Glorioso B.M."/>
            <person name="Lawson B."/>
            <person name="Price S.J."/>
            <person name="Stengle A.G."/>
            <person name="Grear D.A."/>
            <person name="Lorch J.M."/>
        </authorList>
    </citation>
    <scope>NUCLEOTIDE SEQUENCE</scope>
    <source>
        <strain evidence="1">NWHC 24266-5</strain>
    </source>
</reference>